<evidence type="ECO:0000313" key="8">
    <source>
        <dbReference type="Proteomes" id="UP000617628"/>
    </source>
</evidence>
<dbReference type="InterPro" id="IPR000092">
    <property type="entry name" value="Polyprenyl_synt"/>
</dbReference>
<reference evidence="7" key="1">
    <citation type="submission" date="2021-01" db="EMBL/GenBank/DDBJ databases">
        <title>Modified the classification status of verrucomicrobia.</title>
        <authorList>
            <person name="Feng X."/>
        </authorList>
    </citation>
    <scope>NUCLEOTIDE SEQUENCE</scope>
    <source>
        <strain evidence="7">KCTC 13126</strain>
    </source>
</reference>
<comment type="caution">
    <text evidence="7">The sequence shown here is derived from an EMBL/GenBank/DDBJ whole genome shotgun (WGS) entry which is preliminary data.</text>
</comment>
<evidence type="ECO:0000313" key="7">
    <source>
        <dbReference type="EMBL" id="MBK1879954.1"/>
    </source>
</evidence>
<gene>
    <name evidence="7" type="ORF">JIN87_23925</name>
</gene>
<dbReference type="InterPro" id="IPR008949">
    <property type="entry name" value="Isoprenoid_synthase_dom_sf"/>
</dbReference>
<dbReference type="AlphaFoldDB" id="A0A934S5V6"/>
<keyword evidence="8" id="KW-1185">Reference proteome</keyword>
<name>A0A934S5V6_9BACT</name>
<evidence type="ECO:0000256" key="1">
    <source>
        <dbReference type="ARBA" id="ARBA00001946"/>
    </source>
</evidence>
<comment type="similarity">
    <text evidence="2 6">Belongs to the FPP/GGPP synthase family.</text>
</comment>
<proteinExistence type="inferred from homology"/>
<keyword evidence="3 6" id="KW-0808">Transferase</keyword>
<keyword evidence="5" id="KW-0460">Magnesium</keyword>
<accession>A0A934S5V6</accession>
<sequence length="338" mass="38012">MQNTPHTPSPETSKQLPELFQLLQPHLKALDAFLETQISEFEPEIRDHVAYSMDTGGKRIRPSLIFFSGWNSEGEIDPNLVKLAAVVETVHLATLVHDDIMDEADIRRNRATVAKKYNNATAVLLGDALFSHAVYLATQFPTTEVCRDIAISMRQVCTGEIMQTMQRGDPNLDMETYFRVIDLKTAELFRVACHLGARLAGFEDDYVKAAGAFGRHLGIAYQIYDDMTDLFSSEEKIGKTLGTDIATGKPTMPLILMRDRLPENEAKALRDTLAGNIEADVPYWLEKLREMGIFEEVRQAIFDEIHKGRNAIRPFQNNPSAAHLHTISELLWNQVAAL</sequence>
<evidence type="ECO:0000256" key="4">
    <source>
        <dbReference type="ARBA" id="ARBA00022723"/>
    </source>
</evidence>
<keyword evidence="4" id="KW-0479">Metal-binding</keyword>
<protein>
    <submittedName>
        <fullName evidence="7">Polyprenyl synthetase family protein</fullName>
    </submittedName>
</protein>
<dbReference type="PROSITE" id="PS00444">
    <property type="entry name" value="POLYPRENYL_SYNTHASE_2"/>
    <property type="match status" value="1"/>
</dbReference>
<evidence type="ECO:0000256" key="2">
    <source>
        <dbReference type="ARBA" id="ARBA00006706"/>
    </source>
</evidence>
<dbReference type="Pfam" id="PF00348">
    <property type="entry name" value="polyprenyl_synt"/>
    <property type="match status" value="1"/>
</dbReference>
<dbReference type="InterPro" id="IPR033749">
    <property type="entry name" value="Polyprenyl_synt_CS"/>
</dbReference>
<organism evidence="7 8">
    <name type="scientific">Pelagicoccus mobilis</name>
    <dbReference type="NCBI Taxonomy" id="415221"/>
    <lineage>
        <taxon>Bacteria</taxon>
        <taxon>Pseudomonadati</taxon>
        <taxon>Verrucomicrobiota</taxon>
        <taxon>Opitutia</taxon>
        <taxon>Puniceicoccales</taxon>
        <taxon>Pelagicoccaceae</taxon>
        <taxon>Pelagicoccus</taxon>
    </lineage>
</organism>
<evidence type="ECO:0000256" key="5">
    <source>
        <dbReference type="ARBA" id="ARBA00022842"/>
    </source>
</evidence>
<dbReference type="PANTHER" id="PTHR12001">
    <property type="entry name" value="GERANYLGERANYL PYROPHOSPHATE SYNTHASE"/>
    <property type="match status" value="1"/>
</dbReference>
<dbReference type="SUPFAM" id="SSF48576">
    <property type="entry name" value="Terpenoid synthases"/>
    <property type="match status" value="1"/>
</dbReference>
<dbReference type="GO" id="GO:0008299">
    <property type="term" value="P:isoprenoid biosynthetic process"/>
    <property type="evidence" value="ECO:0007669"/>
    <property type="project" value="InterPro"/>
</dbReference>
<dbReference type="PANTHER" id="PTHR12001:SF69">
    <property type="entry name" value="ALL TRANS-POLYPRENYL-DIPHOSPHATE SYNTHASE PDSS1"/>
    <property type="match status" value="1"/>
</dbReference>
<dbReference type="GO" id="GO:0004659">
    <property type="term" value="F:prenyltransferase activity"/>
    <property type="evidence" value="ECO:0007669"/>
    <property type="project" value="InterPro"/>
</dbReference>
<dbReference type="CDD" id="cd00685">
    <property type="entry name" value="Trans_IPPS_HT"/>
    <property type="match status" value="1"/>
</dbReference>
<dbReference type="SFLD" id="SFLDS00005">
    <property type="entry name" value="Isoprenoid_Synthase_Type_I"/>
    <property type="match status" value="1"/>
</dbReference>
<dbReference type="GO" id="GO:0046872">
    <property type="term" value="F:metal ion binding"/>
    <property type="evidence" value="ECO:0007669"/>
    <property type="project" value="UniProtKB-KW"/>
</dbReference>
<evidence type="ECO:0000256" key="3">
    <source>
        <dbReference type="ARBA" id="ARBA00022679"/>
    </source>
</evidence>
<comment type="cofactor">
    <cofactor evidence="1">
        <name>Mg(2+)</name>
        <dbReference type="ChEBI" id="CHEBI:18420"/>
    </cofactor>
</comment>
<evidence type="ECO:0000256" key="6">
    <source>
        <dbReference type="RuleBase" id="RU004466"/>
    </source>
</evidence>
<dbReference type="Gene3D" id="1.10.600.10">
    <property type="entry name" value="Farnesyl Diphosphate Synthase"/>
    <property type="match status" value="1"/>
</dbReference>
<dbReference type="RefSeq" id="WP_200358365.1">
    <property type="nucleotide sequence ID" value="NZ_JAENIL010000064.1"/>
</dbReference>
<dbReference type="Proteomes" id="UP000617628">
    <property type="component" value="Unassembled WGS sequence"/>
</dbReference>
<dbReference type="EMBL" id="JAENIL010000064">
    <property type="protein sequence ID" value="MBK1879954.1"/>
    <property type="molecule type" value="Genomic_DNA"/>
</dbReference>